<reference evidence="1 2" key="1">
    <citation type="journal article" date="2020" name="Nat. Food">
        <title>A phased Vanilla planifolia genome enables genetic improvement of flavour and production.</title>
        <authorList>
            <person name="Hasing T."/>
            <person name="Tang H."/>
            <person name="Brym M."/>
            <person name="Khazi F."/>
            <person name="Huang T."/>
            <person name="Chambers A.H."/>
        </authorList>
    </citation>
    <scope>NUCLEOTIDE SEQUENCE [LARGE SCALE GENOMIC DNA]</scope>
    <source>
        <tissue evidence="1">Leaf</tissue>
    </source>
</reference>
<evidence type="ECO:0000313" key="1">
    <source>
        <dbReference type="EMBL" id="KAG0477078.1"/>
    </source>
</evidence>
<accession>A0A835QZ62</accession>
<name>A0A835QZ62_VANPL</name>
<dbReference type="Proteomes" id="UP000636800">
    <property type="component" value="Chromosome 6"/>
</dbReference>
<dbReference type="AlphaFoldDB" id="A0A835QZ62"/>
<evidence type="ECO:0000313" key="2">
    <source>
        <dbReference type="Proteomes" id="UP000636800"/>
    </source>
</evidence>
<dbReference type="GO" id="GO:0005634">
    <property type="term" value="C:nucleus"/>
    <property type="evidence" value="ECO:0007669"/>
    <property type="project" value="InterPro"/>
</dbReference>
<dbReference type="Pfam" id="PF05964">
    <property type="entry name" value="FYRN"/>
    <property type="match status" value="1"/>
</dbReference>
<organism evidence="1 2">
    <name type="scientific">Vanilla planifolia</name>
    <name type="common">Vanilla</name>
    <dbReference type="NCBI Taxonomy" id="51239"/>
    <lineage>
        <taxon>Eukaryota</taxon>
        <taxon>Viridiplantae</taxon>
        <taxon>Streptophyta</taxon>
        <taxon>Embryophyta</taxon>
        <taxon>Tracheophyta</taxon>
        <taxon>Spermatophyta</taxon>
        <taxon>Magnoliopsida</taxon>
        <taxon>Liliopsida</taxon>
        <taxon>Asparagales</taxon>
        <taxon>Orchidaceae</taxon>
        <taxon>Vanilloideae</taxon>
        <taxon>Vanilleae</taxon>
        <taxon>Vanilla</taxon>
    </lineage>
</organism>
<gene>
    <name evidence="1" type="ORF">HPP92_013919</name>
</gene>
<protein>
    <submittedName>
        <fullName evidence="1">Uncharacterized protein</fullName>
    </submittedName>
</protein>
<dbReference type="OrthoDB" id="8300383at2759"/>
<dbReference type="EMBL" id="JADCNL010000006">
    <property type="protein sequence ID" value="KAG0477078.1"/>
    <property type="molecule type" value="Genomic_DNA"/>
</dbReference>
<dbReference type="InterPro" id="IPR003888">
    <property type="entry name" value="FYrich_N"/>
</dbReference>
<sequence>MGSVNSKDFMALVVDLNKREAFDTMLFEGKEKEIGDQKCKKKEEGKSEDGTEKRMPLQVCLSKKWLQYLSSIVQYPLKPECEEKHLIRSKYSVDPLHFGTTVVENNGFQSRVKYFSMLDPTTTCSYMSEILDAGPFGPLFKVTLEGSPDDTFMHFLLSGAGI</sequence>
<keyword evidence="2" id="KW-1185">Reference proteome</keyword>
<comment type="caution">
    <text evidence="1">The sequence shown here is derived from an EMBL/GenBank/DDBJ whole genome shotgun (WGS) entry which is preliminary data.</text>
</comment>
<dbReference type="Gene3D" id="3.30.160.360">
    <property type="match status" value="1"/>
</dbReference>
<proteinExistence type="predicted"/>